<dbReference type="RefSeq" id="WP_051192543.1">
    <property type="nucleotide sequence ID" value="NZ_JBIAQY010000003.1"/>
</dbReference>
<dbReference type="Proteomes" id="UP001601992">
    <property type="component" value="Unassembled WGS sequence"/>
</dbReference>
<proteinExistence type="predicted"/>
<reference evidence="1 2" key="1">
    <citation type="submission" date="2024-10" db="EMBL/GenBank/DDBJ databases">
        <title>The Natural Products Discovery Center: Release of the First 8490 Sequenced Strains for Exploring Actinobacteria Biosynthetic Diversity.</title>
        <authorList>
            <person name="Kalkreuter E."/>
            <person name="Kautsar S.A."/>
            <person name="Yang D."/>
            <person name="Bader C.D."/>
            <person name="Teijaro C.N."/>
            <person name="Fluegel L."/>
            <person name="Davis C.M."/>
            <person name="Simpson J.R."/>
            <person name="Lauterbach L."/>
            <person name="Steele A.D."/>
            <person name="Gui C."/>
            <person name="Meng S."/>
            <person name="Li G."/>
            <person name="Viehrig K."/>
            <person name="Ye F."/>
            <person name="Su P."/>
            <person name="Kiefer A.F."/>
            <person name="Nichols A."/>
            <person name="Cepeda A.J."/>
            <person name="Yan W."/>
            <person name="Fan B."/>
            <person name="Jiang Y."/>
            <person name="Adhikari A."/>
            <person name="Zheng C.-J."/>
            <person name="Schuster L."/>
            <person name="Cowan T.M."/>
            <person name="Smanski M.J."/>
            <person name="Chevrette M.G."/>
            <person name="De Carvalho L.P.S."/>
            <person name="Shen B."/>
        </authorList>
    </citation>
    <scope>NUCLEOTIDE SEQUENCE [LARGE SCALE GENOMIC DNA]</scope>
    <source>
        <strain evidence="1 2">NPDC002593</strain>
    </source>
</reference>
<evidence type="ECO:0000313" key="2">
    <source>
        <dbReference type="Proteomes" id="UP001601992"/>
    </source>
</evidence>
<accession>A0ABW6RYE8</accession>
<evidence type="ECO:0008006" key="3">
    <source>
        <dbReference type="Google" id="ProtNLM"/>
    </source>
</evidence>
<organism evidence="1 2">
    <name type="scientific">Nocardia jiangxiensis</name>
    <dbReference type="NCBI Taxonomy" id="282685"/>
    <lineage>
        <taxon>Bacteria</taxon>
        <taxon>Bacillati</taxon>
        <taxon>Actinomycetota</taxon>
        <taxon>Actinomycetes</taxon>
        <taxon>Mycobacteriales</taxon>
        <taxon>Nocardiaceae</taxon>
        <taxon>Nocardia</taxon>
    </lineage>
</organism>
<keyword evidence="2" id="KW-1185">Reference proteome</keyword>
<comment type="caution">
    <text evidence="1">The sequence shown here is derived from an EMBL/GenBank/DDBJ whole genome shotgun (WGS) entry which is preliminary data.</text>
</comment>
<evidence type="ECO:0000313" key="1">
    <source>
        <dbReference type="EMBL" id="MFF3567994.1"/>
    </source>
</evidence>
<name>A0ABW6RYE8_9NOCA</name>
<dbReference type="EMBL" id="JBIAQY010000003">
    <property type="protein sequence ID" value="MFF3567994.1"/>
    <property type="molecule type" value="Genomic_DNA"/>
</dbReference>
<sequence>MGDADAGVSTAKSLYQQAASGTFTMEEGVARKCAEAYQRLVTNTIDPQLEAAKVLHDLDGFGTFASAQQLKSGFEGKAASLVTVLESAKEAALEMAAAHLLAAKQIQEADEMHKQAIKVATEGVGK</sequence>
<protein>
    <recommendedName>
        <fullName evidence="3">Excreted virulence factor EspC, type VII ESX diderm</fullName>
    </recommendedName>
</protein>
<gene>
    <name evidence="1" type="ORF">ACFYXQ_09480</name>
</gene>